<proteinExistence type="predicted"/>
<dbReference type="Gene3D" id="1.10.3740.10">
    <property type="entry name" value="SSO1389-like domains"/>
    <property type="match status" value="1"/>
</dbReference>
<dbReference type="Gene3D" id="3.40.50.10640">
    <property type="entry name" value="SSO1389-like"/>
    <property type="match status" value="1"/>
</dbReference>
<dbReference type="InterPro" id="IPR019016">
    <property type="entry name" value="Csx1-like_HEPN"/>
</dbReference>
<dbReference type="AlphaFoldDB" id="A0A0F7IDB1"/>
<dbReference type="STRING" id="113653.GAH_01382"/>
<dbReference type="InterPro" id="IPR027419">
    <property type="entry name" value="CRISPR-assoc_Csx1_C"/>
</dbReference>
<dbReference type="Pfam" id="PF22230">
    <property type="entry name" value="Csx1_CARF"/>
    <property type="match status" value="1"/>
</dbReference>
<dbReference type="InParanoid" id="A0A0F7IDB1"/>
<evidence type="ECO:0000259" key="1">
    <source>
        <dbReference type="Pfam" id="PF09455"/>
    </source>
</evidence>
<accession>A0A0F7IDB1</accession>
<gene>
    <name evidence="3" type="ORF">GAH_01382</name>
</gene>
<dbReference type="OrthoDB" id="386021at2157"/>
<dbReference type="Proteomes" id="UP000034723">
    <property type="component" value="Chromosome"/>
</dbReference>
<dbReference type="KEGG" id="gah:GAH_01382"/>
<dbReference type="Pfam" id="PF09455">
    <property type="entry name" value="Csx1_HEPN"/>
    <property type="match status" value="1"/>
</dbReference>
<dbReference type="RefSeq" id="WP_048095571.1">
    <property type="nucleotide sequence ID" value="NZ_CP011267.1"/>
</dbReference>
<sequence>MTTIFQVIGRPEFYQENEFTIGEKTYKTCLCSNALREHLNSLDEDTDLTIFVPESILLGESLESFQKKLGDIGVTDFEAAVIPSVGRYMYGGREIEFRGNVEAITTAMFVYLLKKKPDSLIIDLSTGFNIYPVSLLEATKRYLTFRKMERILQGMDVVRARTTFSPPISRDVQRYNVEIQPIDVKAFFALPKADIDKIVRECPGNLRKKLAEINRENSGIKKVFRRLYEELTVAYNALRLNVPLAFYELLKMDISTDTMEKGVLEFVEKFLEPVKSESGVERFPLDGVNISNIFYAIAMFRSLKEFKNSLGEPEVGEILEKFSGIYRNKNLGVGVNEYFLQRDIEEIVSYSDKLREGEEEILGILKHGKEFCRSKVEKRNFFAHSGFLQEFTVVKKENGRVKVGWLEDRLKEVKSWILNPEKN</sequence>
<dbReference type="InterPro" id="IPR053857">
    <property type="entry name" value="Csx1_CARF"/>
</dbReference>
<feature type="domain" description="CRISPR system endoribonuclease Csx1 CARF" evidence="2">
    <location>
        <begin position="6"/>
        <end position="144"/>
    </location>
</feature>
<dbReference type="HOGENOM" id="CLU_045946_0_0_2"/>
<reference evidence="3 4" key="1">
    <citation type="submission" date="2015-04" db="EMBL/GenBank/DDBJ databases">
        <title>The complete genome sequence of the hyperthermophilic, obligate iron-reducing archaeon Geoglobus ahangari strain 234T.</title>
        <authorList>
            <person name="Manzella M.P."/>
            <person name="Holmes D.E."/>
            <person name="Rocheleau J.M."/>
            <person name="Chung A."/>
            <person name="Reguera G."/>
            <person name="Kashefi K."/>
        </authorList>
    </citation>
    <scope>NUCLEOTIDE SEQUENCE [LARGE SCALE GENOMIC DNA]</scope>
    <source>
        <strain evidence="3 4">234</strain>
    </source>
</reference>
<dbReference type="PATRIC" id="fig|113653.22.peg.1366"/>
<dbReference type="SUPFAM" id="SSF160980">
    <property type="entry name" value="SSO1389-like"/>
    <property type="match status" value="1"/>
</dbReference>
<dbReference type="EMBL" id="CP011267">
    <property type="protein sequence ID" value="AKG91320.1"/>
    <property type="molecule type" value="Genomic_DNA"/>
</dbReference>
<evidence type="ECO:0000313" key="3">
    <source>
        <dbReference type="EMBL" id="AKG91320.1"/>
    </source>
</evidence>
<evidence type="ECO:0000313" key="4">
    <source>
        <dbReference type="Proteomes" id="UP000034723"/>
    </source>
</evidence>
<evidence type="ECO:0000259" key="2">
    <source>
        <dbReference type="Pfam" id="PF22230"/>
    </source>
</evidence>
<protein>
    <submittedName>
        <fullName evidence="3">Uncharacterized protein predicted to be involved in DNA repair</fullName>
    </submittedName>
</protein>
<organism evidence="3 4">
    <name type="scientific">Geoglobus ahangari</name>
    <dbReference type="NCBI Taxonomy" id="113653"/>
    <lineage>
        <taxon>Archaea</taxon>
        <taxon>Methanobacteriati</taxon>
        <taxon>Methanobacteriota</taxon>
        <taxon>Archaeoglobi</taxon>
        <taxon>Archaeoglobales</taxon>
        <taxon>Archaeoglobaceae</taxon>
        <taxon>Geoglobus</taxon>
    </lineage>
</organism>
<name>A0A0F7IDB1_9EURY</name>
<feature type="domain" description="CRISPR system endoribonuclease Csx1-like HEPN" evidence="1">
    <location>
        <begin position="335"/>
        <end position="403"/>
    </location>
</feature>
<keyword evidence="4" id="KW-1185">Reference proteome</keyword>
<dbReference type="GeneID" id="24803953"/>